<protein>
    <submittedName>
        <fullName evidence="7">Signal peptide peptidase SppA, 67K type</fullName>
    </submittedName>
</protein>
<evidence type="ECO:0000256" key="5">
    <source>
        <dbReference type="PIRSR" id="PIRSR001217-1"/>
    </source>
</evidence>
<evidence type="ECO:0000313" key="8">
    <source>
        <dbReference type="Proteomes" id="UP000000491"/>
    </source>
</evidence>
<dbReference type="Pfam" id="PF01343">
    <property type="entry name" value="Peptidase_S49"/>
    <property type="match status" value="2"/>
</dbReference>
<dbReference type="PANTHER" id="PTHR33209:SF1">
    <property type="entry name" value="PEPTIDASE S49 DOMAIN-CONTAINING PROTEIN"/>
    <property type="match status" value="1"/>
</dbReference>
<dbReference type="InterPro" id="IPR002142">
    <property type="entry name" value="Peptidase_S49"/>
</dbReference>
<name>F8ETZ2_ZYMMT</name>
<dbReference type="eggNOG" id="COG0616">
    <property type="taxonomic scope" value="Bacteria"/>
</dbReference>
<gene>
    <name evidence="7" type="ordered locus">Zymop_1194</name>
</gene>
<dbReference type="InterPro" id="IPR029045">
    <property type="entry name" value="ClpP/crotonase-like_dom_sf"/>
</dbReference>
<organism evidence="7 8">
    <name type="scientific">Zymomonas mobilis subsp. pomaceae (strain ATCC 29192 / DSM 22645 / JCM 10191 / CCUG 17912 / NBRC 13757 / NCIMB 11200 / NRRL B-4491 / Barker I)</name>
    <dbReference type="NCBI Taxonomy" id="579138"/>
    <lineage>
        <taxon>Bacteria</taxon>
        <taxon>Pseudomonadati</taxon>
        <taxon>Pseudomonadota</taxon>
        <taxon>Alphaproteobacteria</taxon>
        <taxon>Sphingomonadales</taxon>
        <taxon>Zymomonadaceae</taxon>
        <taxon>Zymomonas</taxon>
    </lineage>
</organism>
<feature type="active site" description="Proton donor/acceptor" evidence="5">
    <location>
        <position position="192"/>
    </location>
</feature>
<dbReference type="GO" id="GO:0006465">
    <property type="term" value="P:signal peptide processing"/>
    <property type="evidence" value="ECO:0007669"/>
    <property type="project" value="InterPro"/>
</dbReference>
<dbReference type="InterPro" id="IPR047217">
    <property type="entry name" value="S49_SppA_67K_type_N"/>
</dbReference>
<comment type="similarity">
    <text evidence="1">Belongs to the peptidase S49 family.</text>
</comment>
<feature type="active site" description="Nucleophile" evidence="5">
    <location>
        <position position="390"/>
    </location>
</feature>
<evidence type="ECO:0000256" key="4">
    <source>
        <dbReference type="ARBA" id="ARBA00022825"/>
    </source>
</evidence>
<evidence type="ECO:0000256" key="1">
    <source>
        <dbReference type="ARBA" id="ARBA00008683"/>
    </source>
</evidence>
<reference evidence="7 8" key="1">
    <citation type="journal article" date="2011" name="J. Bacteriol.">
        <title>Genome sequence of the ethanol-producing Zymomonas mobilis subsp. pomaceae lectotype strain ATCC 29192.</title>
        <authorList>
            <person name="Kouvelis V.N."/>
            <person name="Davenport K.W."/>
            <person name="Brettin T.S."/>
            <person name="Bruce D."/>
            <person name="Detter C."/>
            <person name="Han C.S."/>
            <person name="Nolan M."/>
            <person name="Tapia R."/>
            <person name="Damoulaki A."/>
            <person name="Kyrpides N.C."/>
            <person name="Typas M.A."/>
            <person name="Pappas K.M."/>
        </authorList>
    </citation>
    <scope>NUCLEOTIDE SEQUENCE [LARGE SCALE GENOMIC DNA]</scope>
    <source>
        <strain evidence="8">ATCC 29192 / DSM 22645 / JCM 10191 / CCUG 17912 / NBRC 13757 / NCIMB 11200 / NRRL B-4491 / Barker I</strain>
    </source>
</reference>
<dbReference type="Gene3D" id="3.90.226.10">
    <property type="entry name" value="2-enoyl-CoA Hydratase, Chain A, domain 1"/>
    <property type="match status" value="4"/>
</dbReference>
<dbReference type="SUPFAM" id="SSF52096">
    <property type="entry name" value="ClpP/crotonase"/>
    <property type="match status" value="2"/>
</dbReference>
<proteinExistence type="inferred from homology"/>
<evidence type="ECO:0000256" key="2">
    <source>
        <dbReference type="ARBA" id="ARBA00022670"/>
    </source>
</evidence>
<dbReference type="STRING" id="579138.Zymop_1194"/>
<evidence type="ECO:0000259" key="6">
    <source>
        <dbReference type="Pfam" id="PF01343"/>
    </source>
</evidence>
<dbReference type="KEGG" id="zmp:Zymop_1194"/>
<feature type="domain" description="Peptidase S49" evidence="6">
    <location>
        <begin position="125"/>
        <end position="269"/>
    </location>
</feature>
<keyword evidence="4" id="KW-0720">Serine protease</keyword>
<accession>F8ETZ2</accession>
<evidence type="ECO:0000256" key="3">
    <source>
        <dbReference type="ARBA" id="ARBA00022801"/>
    </source>
</evidence>
<dbReference type="AlphaFoldDB" id="F8ETZ2"/>
<keyword evidence="2" id="KW-0645">Protease</keyword>
<feature type="domain" description="Peptidase S49" evidence="6">
    <location>
        <begin position="374"/>
        <end position="524"/>
    </location>
</feature>
<dbReference type="HOGENOM" id="CLU_008856_1_1_5"/>
<dbReference type="NCBIfam" id="TIGR00705">
    <property type="entry name" value="SppA_67K"/>
    <property type="match status" value="1"/>
</dbReference>
<dbReference type="EMBL" id="CP002865">
    <property type="protein sequence ID" value="AEI38089.1"/>
    <property type="molecule type" value="Genomic_DNA"/>
</dbReference>
<dbReference type="CDD" id="cd07023">
    <property type="entry name" value="S49_Sppa_N_C"/>
    <property type="match status" value="1"/>
</dbReference>
<dbReference type="Proteomes" id="UP000000491">
    <property type="component" value="Chromosome"/>
</dbReference>
<dbReference type="PANTHER" id="PTHR33209">
    <property type="entry name" value="PROTEASE 4"/>
    <property type="match status" value="1"/>
</dbReference>
<keyword evidence="3" id="KW-0378">Hydrolase</keyword>
<dbReference type="GO" id="GO:0016020">
    <property type="term" value="C:membrane"/>
    <property type="evidence" value="ECO:0007669"/>
    <property type="project" value="InterPro"/>
</dbReference>
<dbReference type="RefSeq" id="WP_013934484.1">
    <property type="nucleotide sequence ID" value="NC_015709.1"/>
</dbReference>
<dbReference type="PATRIC" id="fig|579138.3.peg.1266"/>
<dbReference type="InterPro" id="IPR004634">
    <property type="entry name" value="Pept_S49_pIV"/>
</dbReference>
<sequence length="627" mass="66473">MVGIKDVLVLMLLLLFFGALFIGLSLSSKNAGLSNNLSGTASGDGGALLVDMSGTLVEKSDGASLLDMVQSSDDQGDILLRDIVYGLEQASKNAKIKAVVLDLSNFSGGGRAALANVSAALDKVRASGKPVLAFAGFYNDARYRLAAHSSEIWLPALGEVALLGPGGNQLYYKNLLDKLGIETKIYRVGRFKSFVEPFTRTDQSPDAKAANQSLVDSLWQTTLQDITHARPKAHITEWANNPTSFLKPNHSYAELAQSAGLIDHVGNAIEFGNHVADLVGKDKLPGSFKAISLSSFVDANPPSSAGSSIGIVTVAGEIVDNATRSGQVSGATISSLILKALAKGDLKALVVRVDSPGGSVSAAEQMRSAILTAKTRGLPVVISMGSVAASGGYWISTPGDIIFADPSTVTGSIGVFSLIPTFQHTLTKIGLSADGVKTTPLSGQPDVFHGTAPAFDQLMQFGVDTVYDRFTKIVAASRHLSLERVHEIAEGRVWSGVDAKRIGLIDRYGSLQDAVLEAAKRAHLDPARTHMQFIDEEPSFVEMLFRNVFQHKSSDAQMMAQNPDMDALSHLAGNTEDKIALAITGLRSISKASTMQARCLECSIEAKPTLEDRKIANNLITKAALLP</sequence>
<dbReference type="CDD" id="cd07018">
    <property type="entry name" value="S49_SppA_67K_type"/>
    <property type="match status" value="1"/>
</dbReference>
<dbReference type="PIRSF" id="PIRSF001217">
    <property type="entry name" value="Protease_4_SppA"/>
    <property type="match status" value="1"/>
</dbReference>
<dbReference type="InterPro" id="IPR047272">
    <property type="entry name" value="S49_SppA_C"/>
</dbReference>
<evidence type="ECO:0000313" key="7">
    <source>
        <dbReference type="EMBL" id="AEI38089.1"/>
    </source>
</evidence>
<dbReference type="GO" id="GO:0008236">
    <property type="term" value="F:serine-type peptidase activity"/>
    <property type="evidence" value="ECO:0007669"/>
    <property type="project" value="UniProtKB-KW"/>
</dbReference>